<dbReference type="STRING" id="435880.SAMN04487988_102386"/>
<dbReference type="Proteomes" id="UP000199642">
    <property type="component" value="Unassembled WGS sequence"/>
</dbReference>
<keyword evidence="2" id="KW-1185">Reference proteome</keyword>
<evidence type="ECO:0000313" key="1">
    <source>
        <dbReference type="EMBL" id="SFG30383.1"/>
    </source>
</evidence>
<protein>
    <recommendedName>
        <fullName evidence="3">PIN domain-containing protein</fullName>
    </recommendedName>
</protein>
<dbReference type="EMBL" id="FOPC01000002">
    <property type="protein sequence ID" value="SFG30383.1"/>
    <property type="molecule type" value="Genomic_DNA"/>
</dbReference>
<dbReference type="SUPFAM" id="SSF88723">
    <property type="entry name" value="PIN domain-like"/>
    <property type="match status" value="1"/>
</dbReference>
<gene>
    <name evidence="1" type="ORF">SAMN04487988_102386</name>
</gene>
<organism evidence="1 2">
    <name type="scientific">Algoriphagus hitonicola</name>
    <dbReference type="NCBI Taxonomy" id="435880"/>
    <lineage>
        <taxon>Bacteria</taxon>
        <taxon>Pseudomonadati</taxon>
        <taxon>Bacteroidota</taxon>
        <taxon>Cytophagia</taxon>
        <taxon>Cytophagales</taxon>
        <taxon>Cyclobacteriaceae</taxon>
        <taxon>Algoriphagus</taxon>
    </lineage>
</organism>
<dbReference type="InterPro" id="IPR029060">
    <property type="entry name" value="PIN-like_dom_sf"/>
</dbReference>
<accession>A0A1I2QRV3</accession>
<reference evidence="2" key="1">
    <citation type="submission" date="2016-10" db="EMBL/GenBank/DDBJ databases">
        <authorList>
            <person name="Varghese N."/>
            <person name="Submissions S."/>
        </authorList>
    </citation>
    <scope>NUCLEOTIDE SEQUENCE [LARGE SCALE GENOMIC DNA]</scope>
    <source>
        <strain evidence="2">DSM 19315</strain>
    </source>
</reference>
<name>A0A1I2QRV3_9BACT</name>
<evidence type="ECO:0000313" key="2">
    <source>
        <dbReference type="Proteomes" id="UP000199642"/>
    </source>
</evidence>
<sequence length="83" mass="9452">MILLDSNIIIYSLSPRFQQVREFLKGKSVFCSVISKTEVLGYSKLSQNELNGFVKLFDALPIDHCFPSTRTFAPVIKILLKPF</sequence>
<dbReference type="AlphaFoldDB" id="A0A1I2QRV3"/>
<dbReference type="Gene3D" id="3.40.50.1010">
    <property type="entry name" value="5'-nuclease"/>
    <property type="match status" value="1"/>
</dbReference>
<evidence type="ECO:0008006" key="3">
    <source>
        <dbReference type="Google" id="ProtNLM"/>
    </source>
</evidence>
<proteinExistence type="predicted"/>